<accession>X6LWA4</accession>
<name>X6LWA4_RETFI</name>
<evidence type="ECO:0000313" key="2">
    <source>
        <dbReference type="EMBL" id="ETO05869.1"/>
    </source>
</evidence>
<dbReference type="AlphaFoldDB" id="X6LWA4"/>
<dbReference type="Proteomes" id="UP000023152">
    <property type="component" value="Unassembled WGS sequence"/>
</dbReference>
<dbReference type="InterPro" id="IPR019186">
    <property type="entry name" value="Nucleolar_protein_12"/>
</dbReference>
<feature type="compositionally biased region" description="Polar residues" evidence="1">
    <location>
        <begin position="111"/>
        <end position="122"/>
    </location>
</feature>
<evidence type="ECO:0000313" key="3">
    <source>
        <dbReference type="Proteomes" id="UP000023152"/>
    </source>
</evidence>
<feature type="compositionally biased region" description="Basic and acidic residues" evidence="1">
    <location>
        <begin position="38"/>
        <end position="51"/>
    </location>
</feature>
<evidence type="ECO:0000256" key="1">
    <source>
        <dbReference type="SAM" id="MobiDB-lite"/>
    </source>
</evidence>
<proteinExistence type="predicted"/>
<protein>
    <recommendedName>
        <fullName evidence="4">Nucleolar protein 12</fullName>
    </recommendedName>
</protein>
<reference evidence="2 3" key="1">
    <citation type="journal article" date="2013" name="Curr. Biol.">
        <title>The Genome of the Foraminiferan Reticulomyxa filosa.</title>
        <authorList>
            <person name="Glockner G."/>
            <person name="Hulsmann N."/>
            <person name="Schleicher M."/>
            <person name="Noegel A.A."/>
            <person name="Eichinger L."/>
            <person name="Gallinger C."/>
            <person name="Pawlowski J."/>
            <person name="Sierra R."/>
            <person name="Euteneuer U."/>
            <person name="Pillet L."/>
            <person name="Moustafa A."/>
            <person name="Platzer M."/>
            <person name="Groth M."/>
            <person name="Szafranski K."/>
            <person name="Schliwa M."/>
        </authorList>
    </citation>
    <scope>NUCLEOTIDE SEQUENCE [LARGE SCALE GENOMIC DNA]</scope>
</reference>
<keyword evidence="3" id="KW-1185">Reference proteome</keyword>
<feature type="region of interest" description="Disordered" evidence="1">
    <location>
        <begin position="96"/>
        <end position="126"/>
    </location>
</feature>
<comment type="caution">
    <text evidence="2">The sequence shown here is derived from an EMBL/GenBank/DDBJ whole genome shotgun (WGS) entry which is preliminary data.</text>
</comment>
<dbReference type="Pfam" id="PF09805">
    <property type="entry name" value="Nop25"/>
    <property type="match status" value="1"/>
</dbReference>
<evidence type="ECO:0008006" key="4">
    <source>
        <dbReference type="Google" id="ProtNLM"/>
    </source>
</evidence>
<feature type="region of interest" description="Disordered" evidence="1">
    <location>
        <begin position="37"/>
        <end position="57"/>
    </location>
</feature>
<gene>
    <name evidence="2" type="ORF">RFI_31529</name>
</gene>
<sequence length="236" mass="27758">MFVLNKNPNNDFLTGFRRRKEQRRVKAARELLYLQQKQKQEARQEKKREENEQLIAAGYLSDPVDEFLEEDTNAEPTNDVDMPDEQNDTDEWNTMIFGAPFSDHNPEKSQSDTSLRSKQRSQYENDETVTTVITSIPSVVDRNAALLEEVQKTFENEMKETNLENGIQKPINTVEEMIHDFVTHQKLPKITTKNAAIDKAEKKRSDRKKIKKMLNFVKEFQRNKKRKANAKRRKKK</sequence>
<dbReference type="EMBL" id="ASPP01027704">
    <property type="protein sequence ID" value="ETO05869.1"/>
    <property type="molecule type" value="Genomic_DNA"/>
</dbReference>
<organism evidence="2 3">
    <name type="scientific">Reticulomyxa filosa</name>
    <dbReference type="NCBI Taxonomy" id="46433"/>
    <lineage>
        <taxon>Eukaryota</taxon>
        <taxon>Sar</taxon>
        <taxon>Rhizaria</taxon>
        <taxon>Retaria</taxon>
        <taxon>Foraminifera</taxon>
        <taxon>Monothalamids</taxon>
        <taxon>Reticulomyxidae</taxon>
        <taxon>Reticulomyxa</taxon>
    </lineage>
</organism>